<dbReference type="RefSeq" id="WP_324835900.1">
    <property type="nucleotide sequence ID" value="NZ_JAJGWQ010000003.1"/>
</dbReference>
<feature type="region of interest" description="Disordered" evidence="1">
    <location>
        <begin position="27"/>
        <end position="52"/>
    </location>
</feature>
<gene>
    <name evidence="2" type="ORF">LLW09_07380</name>
</gene>
<dbReference type="EMBL" id="JAJGWQ010000003">
    <property type="protein sequence ID" value="MEB3782375.1"/>
    <property type="molecule type" value="Genomic_DNA"/>
</dbReference>
<name>A0ABU6BPY9_9PSED</name>
<dbReference type="Proteomes" id="UP001336015">
    <property type="component" value="Unassembled WGS sequence"/>
</dbReference>
<keyword evidence="3" id="KW-1185">Reference proteome</keyword>
<reference evidence="2 3" key="1">
    <citation type="journal article" date="2023" name="Int J Dairy Technol">
        <title>Genome based analysis of Pseudomonas paracarnis RQ057, a strain responsible for blue discoloration spoilage in processed cheese.</title>
        <authorList>
            <person name="Rodrigues Rd.S."/>
            <person name="Machado S.G."/>
            <person name="de Carvalho A.F."/>
            <person name="Nero L.A."/>
        </authorList>
    </citation>
    <scope>NUCLEOTIDE SEQUENCE [LARGE SCALE GENOMIC DNA]</scope>
    <source>
        <strain evidence="2 3">RQ057</strain>
    </source>
</reference>
<evidence type="ECO:0000313" key="2">
    <source>
        <dbReference type="EMBL" id="MEB3782375.1"/>
    </source>
</evidence>
<evidence type="ECO:0000256" key="1">
    <source>
        <dbReference type="SAM" id="MobiDB-lite"/>
    </source>
</evidence>
<sequence length="52" mass="5951">MNDILKELIDSDEEIQALIELGYTIEEEHEQPDSVSQPSTKAQPYPVDLKIH</sequence>
<proteinExistence type="predicted"/>
<evidence type="ECO:0000313" key="3">
    <source>
        <dbReference type="Proteomes" id="UP001336015"/>
    </source>
</evidence>
<accession>A0ABU6BPY9</accession>
<comment type="caution">
    <text evidence="2">The sequence shown here is derived from an EMBL/GenBank/DDBJ whole genome shotgun (WGS) entry which is preliminary data.</text>
</comment>
<feature type="compositionally biased region" description="Polar residues" evidence="1">
    <location>
        <begin position="33"/>
        <end position="42"/>
    </location>
</feature>
<organism evidence="2 3">
    <name type="scientific">Pseudomonas paracarnis</name>
    <dbReference type="NCBI Taxonomy" id="2750625"/>
    <lineage>
        <taxon>Bacteria</taxon>
        <taxon>Pseudomonadati</taxon>
        <taxon>Pseudomonadota</taxon>
        <taxon>Gammaproteobacteria</taxon>
        <taxon>Pseudomonadales</taxon>
        <taxon>Pseudomonadaceae</taxon>
        <taxon>Pseudomonas</taxon>
    </lineage>
</organism>
<protein>
    <submittedName>
        <fullName evidence="2">Uncharacterized protein</fullName>
    </submittedName>
</protein>